<evidence type="ECO:0000313" key="1">
    <source>
        <dbReference type="EMBL" id="CNI42155.1"/>
    </source>
</evidence>
<proteinExistence type="predicted"/>
<reference evidence="2" key="1">
    <citation type="submission" date="2015-03" db="EMBL/GenBank/DDBJ databases">
        <authorList>
            <consortium name="Pathogen Informatics"/>
            <person name="Murphy D."/>
        </authorList>
    </citation>
    <scope>NUCLEOTIDE SEQUENCE [LARGE SCALE GENOMIC DNA]</scope>
    <source>
        <strain evidence="2">IP6945</strain>
    </source>
</reference>
<protein>
    <submittedName>
        <fullName evidence="1">Uncharacterized protein</fullName>
    </submittedName>
</protein>
<dbReference type="EMBL" id="CQAW01000046">
    <property type="protein sequence ID" value="CNI42155.1"/>
    <property type="molecule type" value="Genomic_DNA"/>
</dbReference>
<dbReference type="Proteomes" id="UP000041882">
    <property type="component" value="Unassembled WGS sequence"/>
</dbReference>
<evidence type="ECO:0000313" key="2">
    <source>
        <dbReference type="Proteomes" id="UP000041882"/>
    </source>
</evidence>
<keyword evidence="2" id="KW-1185">Reference proteome</keyword>
<organism evidence="1 2">
    <name type="scientific">Yersinia thracica</name>
    <dbReference type="NCBI Taxonomy" id="2890319"/>
    <lineage>
        <taxon>Bacteria</taxon>
        <taxon>Pseudomonadati</taxon>
        <taxon>Pseudomonadota</taxon>
        <taxon>Gammaproteobacteria</taxon>
        <taxon>Enterobacterales</taxon>
        <taxon>Yersiniaceae</taxon>
        <taxon>Yersinia</taxon>
    </lineage>
</organism>
<accession>A0A0T9R414</accession>
<dbReference type="AlphaFoldDB" id="A0A0T9R414"/>
<name>A0A0T9R414_9GAMM</name>
<sequence>MLADGDIKAARACKNTGLLLYRVIIAVQLIFTHAQIGRAAAGHRHADTAAGLRADE</sequence>
<gene>
    <name evidence="1" type="ORF">ERS008472_04080</name>
</gene>